<feature type="region of interest" description="Disordered" evidence="1">
    <location>
        <begin position="28"/>
        <end position="58"/>
    </location>
</feature>
<evidence type="ECO:0000313" key="2">
    <source>
        <dbReference type="EMBL" id="OSJ21085.1"/>
    </source>
</evidence>
<dbReference type="Pfam" id="PF13618">
    <property type="entry name" value="Gluconate_2-dh3"/>
    <property type="match status" value="1"/>
</dbReference>
<reference evidence="2 3" key="1">
    <citation type="submission" date="2017-03" db="EMBL/GenBank/DDBJ databases">
        <title>Whole genome sequences of fourteen strains of Bradyrhizobium canariense and one strain of Bradyrhizobium japonicum isolated from Lupinus (Papilionoideae: Genisteae) species in Algeria.</title>
        <authorList>
            <person name="Crovadore J."/>
            <person name="Chekireb D."/>
            <person name="Brachmann A."/>
            <person name="Chablais R."/>
            <person name="Cochard B."/>
            <person name="Lefort F."/>
        </authorList>
    </citation>
    <scope>NUCLEOTIDE SEQUENCE [LARGE SCALE GENOMIC DNA]</scope>
    <source>
        <strain evidence="2 3">UBMAN05</strain>
    </source>
</reference>
<dbReference type="InterPro" id="IPR019546">
    <property type="entry name" value="TAT_signal_bac_arc"/>
</dbReference>
<evidence type="ECO:0000313" key="3">
    <source>
        <dbReference type="Proteomes" id="UP000193884"/>
    </source>
</evidence>
<dbReference type="InterPro" id="IPR006311">
    <property type="entry name" value="TAT_signal"/>
</dbReference>
<keyword evidence="3" id="KW-1185">Reference proteome</keyword>
<protein>
    <recommendedName>
        <fullName evidence="4">Gluconate 2-dehydrogenase gamma chain</fullName>
    </recommendedName>
</protein>
<evidence type="ECO:0000256" key="1">
    <source>
        <dbReference type="SAM" id="MobiDB-lite"/>
    </source>
</evidence>
<dbReference type="RefSeq" id="WP_085385724.1">
    <property type="nucleotide sequence ID" value="NZ_NAFJ01000157.1"/>
</dbReference>
<organism evidence="2 3">
    <name type="scientific">Bradyrhizobium canariense</name>
    <dbReference type="NCBI Taxonomy" id="255045"/>
    <lineage>
        <taxon>Bacteria</taxon>
        <taxon>Pseudomonadati</taxon>
        <taxon>Pseudomonadota</taxon>
        <taxon>Alphaproteobacteria</taxon>
        <taxon>Hyphomicrobiales</taxon>
        <taxon>Nitrobacteraceae</taxon>
        <taxon>Bradyrhizobium</taxon>
    </lineage>
</organism>
<dbReference type="EMBL" id="NAFK01000177">
    <property type="protein sequence ID" value="OSJ21085.1"/>
    <property type="molecule type" value="Genomic_DNA"/>
</dbReference>
<name>A0ABX3WSM2_9BRAD</name>
<feature type="compositionally biased region" description="Low complexity" evidence="1">
    <location>
        <begin position="42"/>
        <end position="57"/>
    </location>
</feature>
<dbReference type="NCBIfam" id="TIGR01409">
    <property type="entry name" value="TAT_signal_seq"/>
    <property type="match status" value="1"/>
</dbReference>
<sequence length="250" mass="26469">MTIKRREFVVGAGVVGVVGVTGGSVAPQPASAEHAMQMGAKQTAHASSPAQTATSAPPEKRAYTFLNPDEATWVEAAVNHIIPADDLTASGVDLGIAYFIDQQLAGGFGQGGKMFMQGPWHPGVPQQGWQVRLSPAEAYRAAIPAINAYCTKAYGKDFSSITESQRDEVLNDLGTGKADSGPLPAGLFLDLLYQNVMEGFFSDPAYGGNRDKAAWKMIGYSGATGNFVDLIETTYNKPYTEPSQSIADLS</sequence>
<dbReference type="InterPro" id="IPR027056">
    <property type="entry name" value="Gluconate_2DH_su3"/>
</dbReference>
<dbReference type="Proteomes" id="UP000193884">
    <property type="component" value="Unassembled WGS sequence"/>
</dbReference>
<evidence type="ECO:0008006" key="4">
    <source>
        <dbReference type="Google" id="ProtNLM"/>
    </source>
</evidence>
<accession>A0ABX3WSM2</accession>
<proteinExistence type="predicted"/>
<gene>
    <name evidence="2" type="ORF">BST63_35840</name>
</gene>
<dbReference type="PROSITE" id="PS51318">
    <property type="entry name" value="TAT"/>
    <property type="match status" value="1"/>
</dbReference>
<comment type="caution">
    <text evidence="2">The sequence shown here is derived from an EMBL/GenBank/DDBJ whole genome shotgun (WGS) entry which is preliminary data.</text>
</comment>